<dbReference type="Pfam" id="PF13419">
    <property type="entry name" value="HAD_2"/>
    <property type="match status" value="2"/>
</dbReference>
<dbReference type="GO" id="GO:0016787">
    <property type="term" value="F:hydrolase activity"/>
    <property type="evidence" value="ECO:0007669"/>
    <property type="project" value="UniProtKB-KW"/>
</dbReference>
<name>A0A371EV04_MUCPR</name>
<dbReference type="SFLD" id="SFLDS00003">
    <property type="entry name" value="Haloacid_Dehalogenase"/>
    <property type="match status" value="2"/>
</dbReference>
<organism evidence="4 5">
    <name type="scientific">Mucuna pruriens</name>
    <name type="common">Velvet bean</name>
    <name type="synonym">Dolichos pruriens</name>
    <dbReference type="NCBI Taxonomy" id="157652"/>
    <lineage>
        <taxon>Eukaryota</taxon>
        <taxon>Viridiplantae</taxon>
        <taxon>Streptophyta</taxon>
        <taxon>Embryophyta</taxon>
        <taxon>Tracheophyta</taxon>
        <taxon>Spermatophyta</taxon>
        <taxon>Magnoliopsida</taxon>
        <taxon>eudicotyledons</taxon>
        <taxon>Gunneridae</taxon>
        <taxon>Pentapetalae</taxon>
        <taxon>rosids</taxon>
        <taxon>fabids</taxon>
        <taxon>Fabales</taxon>
        <taxon>Fabaceae</taxon>
        <taxon>Papilionoideae</taxon>
        <taxon>50 kb inversion clade</taxon>
        <taxon>NPAAA clade</taxon>
        <taxon>indigoferoid/millettioid clade</taxon>
        <taxon>Phaseoleae</taxon>
        <taxon>Mucuna</taxon>
    </lineage>
</organism>
<dbReference type="OrthoDB" id="40579at2759"/>
<dbReference type="InterPro" id="IPR023198">
    <property type="entry name" value="PGP-like_dom2"/>
</dbReference>
<dbReference type="InterPro" id="IPR036412">
    <property type="entry name" value="HAD-like_sf"/>
</dbReference>
<proteinExistence type="predicted"/>
<dbReference type="EMBL" id="QJKJ01011926">
    <property type="protein sequence ID" value="RDX69895.1"/>
    <property type="molecule type" value="Genomic_DNA"/>
</dbReference>
<dbReference type="InterPro" id="IPR041492">
    <property type="entry name" value="HAD_2"/>
</dbReference>
<keyword evidence="2" id="KW-0479">Metal-binding</keyword>
<comment type="cofactor">
    <cofactor evidence="1">
        <name>Mg(2+)</name>
        <dbReference type="ChEBI" id="CHEBI:18420"/>
    </cofactor>
</comment>
<evidence type="ECO:0000256" key="1">
    <source>
        <dbReference type="ARBA" id="ARBA00001946"/>
    </source>
</evidence>
<dbReference type="PANTHER" id="PTHR46193:SF9">
    <property type="entry name" value="HALOACID DEHALOGENASE-LIKE HYDROLASE DOMAIN-CONTAINING PROTEIN SGPP"/>
    <property type="match status" value="1"/>
</dbReference>
<dbReference type="InterPro" id="IPR051600">
    <property type="entry name" value="Beta-PGM-like"/>
</dbReference>
<dbReference type="NCBIfam" id="TIGR01509">
    <property type="entry name" value="HAD-SF-IA-v3"/>
    <property type="match status" value="2"/>
</dbReference>
<dbReference type="Proteomes" id="UP000257109">
    <property type="component" value="Unassembled WGS sequence"/>
</dbReference>
<evidence type="ECO:0000313" key="4">
    <source>
        <dbReference type="EMBL" id="RDX69895.1"/>
    </source>
</evidence>
<sequence length="539" mass="58990">MTVSPDNCVSRASHSSGGLPEAIPVATFDAYDIVSSQSSLTRLAPLEAVLFDIDGTLSDSDPLHYHAFREMLLEIGFNGGVPITEEFFIETVAGKHNNDIALALFPGDLERGLKFVVEKEAMFRRLAAEQLKPLSGLDKVRKWIENHGLKRAAVTNAPRVNAELMISILGLSDFFEAVIVGDECEHAKPHPAPYLKGLEALKASKDHTFVFEDSVSGIKAGVAAGMPVIGLATRNPEHLLMEAKPAFLIKDYNDPKLWAALEELDKASTPSVKLCPSPQIHLRCIITNLTKVSSKNCVQSSMNSLTRLAPVEAVLFDVDGTLCDSDPLHYYALREMLQEIGFNGGAPITEEFFIETFSGKHSDDTALVVFPGDLERGLKFVEDKEAMFRRLAAEQLKPLKGLDKVREWVENHGLKRAAVTNAPRANAELMISKLGLSDFFDAVIIGDECEHAKPHPDPYLKALDVLKASKDHAFVFEDSVSGIKAGVAAGMPVIGLATRNPENLLMEAKPAFLIKDYEDPKLWAAFEEIDKACVSNEIS</sequence>
<dbReference type="SFLD" id="SFLDG01129">
    <property type="entry name" value="C1.5:_HAD__Beta-PGM__Phosphata"/>
    <property type="match status" value="2"/>
</dbReference>
<evidence type="ECO:0000256" key="2">
    <source>
        <dbReference type="ARBA" id="ARBA00022723"/>
    </source>
</evidence>
<protein>
    <submittedName>
        <fullName evidence="4">Haloacid dehalogenase-like hydrolase domain-containing protein Sgpp</fullName>
    </submittedName>
</protein>
<dbReference type="InterPro" id="IPR006439">
    <property type="entry name" value="HAD-SF_hydro_IA"/>
</dbReference>
<reference evidence="4" key="1">
    <citation type="submission" date="2018-05" db="EMBL/GenBank/DDBJ databases">
        <title>Draft genome of Mucuna pruriens seed.</title>
        <authorList>
            <person name="Nnadi N.E."/>
            <person name="Vos R."/>
            <person name="Hasami M.H."/>
            <person name="Devisetty U.K."/>
            <person name="Aguiy J.C."/>
        </authorList>
    </citation>
    <scope>NUCLEOTIDE SEQUENCE [LARGE SCALE GENOMIC DNA]</scope>
    <source>
        <strain evidence="4">JCA_2017</strain>
    </source>
</reference>
<dbReference type="InterPro" id="IPR023214">
    <property type="entry name" value="HAD_sf"/>
</dbReference>
<dbReference type="Gene3D" id="3.40.50.1000">
    <property type="entry name" value="HAD superfamily/HAD-like"/>
    <property type="match status" value="2"/>
</dbReference>
<comment type="caution">
    <text evidence="4">The sequence shown here is derived from an EMBL/GenBank/DDBJ whole genome shotgun (WGS) entry which is preliminary data.</text>
</comment>
<dbReference type="CDD" id="cd07505">
    <property type="entry name" value="HAD_BPGM-like"/>
    <property type="match status" value="2"/>
</dbReference>
<dbReference type="AlphaFoldDB" id="A0A371EV04"/>
<keyword evidence="3" id="KW-0460">Magnesium</keyword>
<gene>
    <name evidence="4" type="primary">SGPP</name>
    <name evidence="4" type="ORF">CR513_50936</name>
</gene>
<evidence type="ECO:0000313" key="5">
    <source>
        <dbReference type="Proteomes" id="UP000257109"/>
    </source>
</evidence>
<evidence type="ECO:0000256" key="3">
    <source>
        <dbReference type="ARBA" id="ARBA00022842"/>
    </source>
</evidence>
<dbReference type="SUPFAM" id="SSF56784">
    <property type="entry name" value="HAD-like"/>
    <property type="match status" value="2"/>
</dbReference>
<dbReference type="Gene3D" id="1.10.150.240">
    <property type="entry name" value="Putative phosphatase, domain 2"/>
    <property type="match status" value="2"/>
</dbReference>
<keyword evidence="5" id="KW-1185">Reference proteome</keyword>
<dbReference type="PANTHER" id="PTHR46193">
    <property type="entry name" value="6-PHOSPHOGLUCONATE PHOSPHATASE"/>
    <property type="match status" value="1"/>
</dbReference>
<dbReference type="STRING" id="157652.A0A371EV04"/>
<dbReference type="SFLD" id="SFLDG01135">
    <property type="entry name" value="C1.5.6:_HAD__Beta-PGM__Phospha"/>
    <property type="match status" value="1"/>
</dbReference>
<accession>A0A371EV04</accession>
<dbReference type="GO" id="GO:0046872">
    <property type="term" value="F:metal ion binding"/>
    <property type="evidence" value="ECO:0007669"/>
    <property type="project" value="UniProtKB-KW"/>
</dbReference>
<feature type="non-terminal residue" evidence="4">
    <location>
        <position position="1"/>
    </location>
</feature>